<organism evidence="6 7">
    <name type="scientific">Malassezia psittaci</name>
    <dbReference type="NCBI Taxonomy" id="1821823"/>
    <lineage>
        <taxon>Eukaryota</taxon>
        <taxon>Fungi</taxon>
        <taxon>Dikarya</taxon>
        <taxon>Basidiomycota</taxon>
        <taxon>Ustilaginomycotina</taxon>
        <taxon>Malasseziomycetes</taxon>
        <taxon>Malasseziales</taxon>
        <taxon>Malasseziaceae</taxon>
        <taxon>Malassezia</taxon>
    </lineage>
</organism>
<dbReference type="AlphaFoldDB" id="A0AAF0JLH3"/>
<dbReference type="PANTHER" id="PTHR11081:SF75">
    <property type="entry name" value="ENDONUCLEASE, PUTATIVE (AFU_ORTHOLOGUE AFUA_3G13260)-RELATED"/>
    <property type="match status" value="1"/>
</dbReference>
<proteinExistence type="predicted"/>
<dbReference type="InterPro" id="IPR006085">
    <property type="entry name" value="XPG_DNA_repair_N"/>
</dbReference>
<accession>A0AAF0JLH3</accession>
<evidence type="ECO:0000313" key="7">
    <source>
        <dbReference type="Proteomes" id="UP001214628"/>
    </source>
</evidence>
<dbReference type="CDD" id="cd09870">
    <property type="entry name" value="PIN_YEN1"/>
    <property type="match status" value="1"/>
</dbReference>
<dbReference type="InterPro" id="IPR036279">
    <property type="entry name" value="5-3_exonuclease_C_sf"/>
</dbReference>
<reference evidence="6" key="1">
    <citation type="submission" date="2023-02" db="EMBL/GenBank/DDBJ databases">
        <title>Mating type loci evolution in Malassezia.</title>
        <authorList>
            <person name="Coelho M.A."/>
        </authorList>
    </citation>
    <scope>NUCLEOTIDE SEQUENCE</scope>
    <source>
        <strain evidence="6">CBS 14136</strain>
    </source>
</reference>
<evidence type="ECO:0000256" key="1">
    <source>
        <dbReference type="ARBA" id="ARBA00022722"/>
    </source>
</evidence>
<name>A0AAF0JLH3_9BASI</name>
<evidence type="ECO:0000313" key="6">
    <source>
        <dbReference type="EMBL" id="WFD44161.1"/>
    </source>
</evidence>
<feature type="domain" description="XPG N-terminal" evidence="5">
    <location>
        <begin position="1"/>
        <end position="98"/>
    </location>
</feature>
<evidence type="ECO:0000256" key="3">
    <source>
        <dbReference type="SAM" id="MobiDB-lite"/>
    </source>
</evidence>
<dbReference type="InterPro" id="IPR029060">
    <property type="entry name" value="PIN-like_dom_sf"/>
</dbReference>
<dbReference type="EMBL" id="CP118378">
    <property type="protein sequence ID" value="WFD44161.1"/>
    <property type="molecule type" value="Genomic_DNA"/>
</dbReference>
<feature type="region of interest" description="Disordered" evidence="3">
    <location>
        <begin position="574"/>
        <end position="600"/>
    </location>
</feature>
<dbReference type="SMART" id="SM00485">
    <property type="entry name" value="XPGN"/>
    <property type="match status" value="1"/>
</dbReference>
<dbReference type="Pfam" id="PF00752">
    <property type="entry name" value="XPG_N"/>
    <property type="match status" value="1"/>
</dbReference>
<dbReference type="Gene3D" id="3.40.50.1010">
    <property type="entry name" value="5'-nuclease"/>
    <property type="match status" value="2"/>
</dbReference>
<keyword evidence="2" id="KW-0378">Hydrolase</keyword>
<dbReference type="PANTHER" id="PTHR11081">
    <property type="entry name" value="FLAP ENDONUCLEASE FAMILY MEMBER"/>
    <property type="match status" value="1"/>
</dbReference>
<protein>
    <recommendedName>
        <fullName evidence="8">XPG-I domain-containing protein</fullName>
    </recommendedName>
</protein>
<dbReference type="SMART" id="SM00484">
    <property type="entry name" value="XPGI"/>
    <property type="match status" value="1"/>
</dbReference>
<feature type="compositionally biased region" description="Basic residues" evidence="3">
    <location>
        <begin position="574"/>
        <end position="585"/>
    </location>
</feature>
<dbReference type="PRINTS" id="PR00853">
    <property type="entry name" value="XPGRADSUPER"/>
</dbReference>
<dbReference type="Proteomes" id="UP001214628">
    <property type="component" value="Chromosome 4"/>
</dbReference>
<gene>
    <name evidence="6" type="ORF">MPSI1_002827</name>
</gene>
<sequence>MGVPGLWNELAEVGLNCTLSELVLRHWNDPERSQEYFRLGIDASVWLYQVQKAQGGKNPELRTLFFRLARILHLPIRPIFVFDGPERPDWKRDARVYKGVHLVQEQFCGMLNAFGTPYWAAPGEAEAELAWMNHSGIIDAVLTDDVDALMLGAQVVVRSRAWQEDRDTDEPVMATVYDRRQGEWRVDSDGMILAAMLSGGDYDTRGMAQCGIKTALSLSRCGYGSELLSYFREAYSATDDPTLTSSKFEAFLLPWRQRLCTELRENRAKVLPRKLPKLADSISEYFLVEPIQRQILFNYAWPKTSCTRSESKKQLQSMLLRSPDIHLHEVASFAQTHFQWAPGTVLKRLSRLIFPGLFMRELYQAAQKPCPKTLETKESPMSHISKIFAQFQAHSPPKNHTSSRILQIHSSRTNKFEKEVRVSYDCTSYANLLPDTEEKIDRLRAWVPVSLLLSSGDAERKMYRGFLSQQQRKSFASPTKKIRSADQTTITSYFTASKSSLPPPKRLDFHVQCSEEPTGCSPAQVSRQQEFESQCLLGSFNHENRINQSAEADVFGPHLSAASRKNPTEIKHTRLKTHDRHKKECKSKAESPTHQNDPSTLFIPSGRANLFATPTEPEPARVALTHSPACPDSSVELLSVHRADLSMETSSM</sequence>
<dbReference type="SUPFAM" id="SSF88723">
    <property type="entry name" value="PIN domain-like"/>
    <property type="match status" value="1"/>
</dbReference>
<dbReference type="SUPFAM" id="SSF47807">
    <property type="entry name" value="5' to 3' exonuclease, C-terminal subdomain"/>
    <property type="match status" value="1"/>
</dbReference>
<dbReference type="GO" id="GO:0006281">
    <property type="term" value="P:DNA repair"/>
    <property type="evidence" value="ECO:0007669"/>
    <property type="project" value="UniProtKB-ARBA"/>
</dbReference>
<keyword evidence="1" id="KW-0540">Nuclease</keyword>
<evidence type="ECO:0000259" key="4">
    <source>
        <dbReference type="SMART" id="SM00484"/>
    </source>
</evidence>
<keyword evidence="7" id="KW-1185">Reference proteome</keyword>
<dbReference type="Pfam" id="PF00867">
    <property type="entry name" value="XPG_I"/>
    <property type="match status" value="1"/>
</dbReference>
<dbReference type="InterPro" id="IPR006084">
    <property type="entry name" value="XPG/Rad2"/>
</dbReference>
<feature type="domain" description="XPG-I" evidence="4">
    <location>
        <begin position="112"/>
        <end position="178"/>
    </location>
</feature>
<evidence type="ECO:0000256" key="2">
    <source>
        <dbReference type="ARBA" id="ARBA00022801"/>
    </source>
</evidence>
<dbReference type="InterPro" id="IPR006086">
    <property type="entry name" value="XPG-I_dom"/>
</dbReference>
<evidence type="ECO:0008006" key="8">
    <source>
        <dbReference type="Google" id="ProtNLM"/>
    </source>
</evidence>
<dbReference type="GO" id="GO:0017108">
    <property type="term" value="F:5'-flap endonuclease activity"/>
    <property type="evidence" value="ECO:0007669"/>
    <property type="project" value="TreeGrafter"/>
</dbReference>
<evidence type="ECO:0000259" key="5">
    <source>
        <dbReference type="SMART" id="SM00485"/>
    </source>
</evidence>